<gene>
    <name evidence="1" type="primary">Acey_s0017.g3252</name>
    <name evidence="1" type="ORF">Y032_0017g3252</name>
</gene>
<proteinExistence type="predicted"/>
<dbReference type="Proteomes" id="UP000024635">
    <property type="component" value="Unassembled WGS sequence"/>
</dbReference>
<evidence type="ECO:0000313" key="1">
    <source>
        <dbReference type="EMBL" id="EYC22267.1"/>
    </source>
</evidence>
<name>A0A016V5I0_9BILA</name>
<accession>A0A016V5I0</accession>
<dbReference type="EMBL" id="JARK01001353">
    <property type="protein sequence ID" value="EYC22267.1"/>
    <property type="molecule type" value="Genomic_DNA"/>
</dbReference>
<evidence type="ECO:0000313" key="2">
    <source>
        <dbReference type="Proteomes" id="UP000024635"/>
    </source>
</evidence>
<protein>
    <submittedName>
        <fullName evidence="1">Uncharacterized protein</fullName>
    </submittedName>
</protein>
<dbReference type="AlphaFoldDB" id="A0A016V5I0"/>
<reference evidence="2" key="1">
    <citation type="journal article" date="2015" name="Nat. Genet.">
        <title>The genome and transcriptome of the zoonotic hookworm Ancylostoma ceylanicum identify infection-specific gene families.</title>
        <authorList>
            <person name="Schwarz E.M."/>
            <person name="Hu Y."/>
            <person name="Antoshechkin I."/>
            <person name="Miller M.M."/>
            <person name="Sternberg P.W."/>
            <person name="Aroian R.V."/>
        </authorList>
    </citation>
    <scope>NUCLEOTIDE SEQUENCE</scope>
    <source>
        <strain evidence="2">HY135</strain>
    </source>
</reference>
<organism evidence="1 2">
    <name type="scientific">Ancylostoma ceylanicum</name>
    <dbReference type="NCBI Taxonomy" id="53326"/>
    <lineage>
        <taxon>Eukaryota</taxon>
        <taxon>Metazoa</taxon>
        <taxon>Ecdysozoa</taxon>
        <taxon>Nematoda</taxon>
        <taxon>Chromadorea</taxon>
        <taxon>Rhabditida</taxon>
        <taxon>Rhabditina</taxon>
        <taxon>Rhabditomorpha</taxon>
        <taxon>Strongyloidea</taxon>
        <taxon>Ancylostomatidae</taxon>
        <taxon>Ancylostomatinae</taxon>
        <taxon>Ancylostoma</taxon>
    </lineage>
</organism>
<sequence length="89" mass="10139">MLLRISCRFSYREDVLSRAPSERLSSSAFFENYPSSATGLAKFCSGRTEQLYQPASPKLYYFLLLRAKRQRASRGALYEVRATSEGLSE</sequence>
<keyword evidence="2" id="KW-1185">Reference proteome</keyword>
<comment type="caution">
    <text evidence="1">The sequence shown here is derived from an EMBL/GenBank/DDBJ whole genome shotgun (WGS) entry which is preliminary data.</text>
</comment>